<dbReference type="CDD" id="cd07302">
    <property type="entry name" value="CHD"/>
    <property type="match status" value="1"/>
</dbReference>
<dbReference type="RefSeq" id="WP_221603621.1">
    <property type="nucleotide sequence ID" value="NZ_JAIGNU010000003.1"/>
</dbReference>
<dbReference type="InterPro" id="IPR001054">
    <property type="entry name" value="A/G_cyclase"/>
</dbReference>
<keyword evidence="1" id="KW-0472">Membrane</keyword>
<proteinExistence type="predicted"/>
<keyword evidence="1" id="KW-1133">Transmembrane helix</keyword>
<accession>A0ABS7JXR0</accession>
<protein>
    <recommendedName>
        <fullName evidence="2">Guanylate cyclase domain-containing protein</fullName>
    </recommendedName>
</protein>
<evidence type="ECO:0000256" key="1">
    <source>
        <dbReference type="SAM" id="Phobius"/>
    </source>
</evidence>
<dbReference type="SMART" id="SM00044">
    <property type="entry name" value="CYCc"/>
    <property type="match status" value="1"/>
</dbReference>
<dbReference type="Proteomes" id="UP000782554">
    <property type="component" value="Unassembled WGS sequence"/>
</dbReference>
<dbReference type="InterPro" id="IPR029787">
    <property type="entry name" value="Nucleotide_cyclase"/>
</dbReference>
<dbReference type="Gene3D" id="3.30.70.1230">
    <property type="entry name" value="Nucleotide cyclase"/>
    <property type="match status" value="1"/>
</dbReference>
<feature type="transmembrane region" description="Helical" evidence="1">
    <location>
        <begin position="97"/>
        <end position="115"/>
    </location>
</feature>
<evidence type="ECO:0000313" key="3">
    <source>
        <dbReference type="EMBL" id="MBX7502429.1"/>
    </source>
</evidence>
<feature type="transmembrane region" description="Helical" evidence="1">
    <location>
        <begin position="71"/>
        <end position="90"/>
    </location>
</feature>
<feature type="transmembrane region" description="Helical" evidence="1">
    <location>
        <begin position="121"/>
        <end position="144"/>
    </location>
</feature>
<sequence length="377" mass="41155">MNFDPEVGSKFTLWALALIVVLAGWIWWIGTLHYPRIREADLIFAIPLIFLMDQLRKIISYPMLTDMSIPPSVTLMGNSVLLIAFIWIVFRGNFVGLVIWSVIHAANFAIALSAMDEPRSALIQSASVYVPVLLLILYGNYSFLSEGLENFRLKQELAEEKRKSETLLYNLLPEEVAERLRRGESVADAFSDATVIFVDLVGSSAIARQLSPKSFVQMLSRVFALADACAADCGVERVKTLGDAYLAISGAKGGGDAENAVRFATQLLGRMAELSSSLDLQLSLRIGIHSGPVVGGVIGQHRAGYDYWGDTMNVAARIQAVAHNNAICVSEPTYFATRSVVDYAPKRMTSLKGIGEISVYDLIPSTPTADQASTISI</sequence>
<dbReference type="Pfam" id="PF00211">
    <property type="entry name" value="Guanylate_cyc"/>
    <property type="match status" value="1"/>
</dbReference>
<feature type="domain" description="Guanylate cyclase" evidence="2">
    <location>
        <begin position="194"/>
        <end position="319"/>
    </location>
</feature>
<dbReference type="Gene3D" id="6.10.250.780">
    <property type="match status" value="1"/>
</dbReference>
<feature type="transmembrane region" description="Helical" evidence="1">
    <location>
        <begin position="12"/>
        <end position="30"/>
    </location>
</feature>
<keyword evidence="4" id="KW-1185">Reference proteome</keyword>
<evidence type="ECO:0000259" key="2">
    <source>
        <dbReference type="PROSITE" id="PS50125"/>
    </source>
</evidence>
<gene>
    <name evidence="3" type="ORF">K3181_13355</name>
</gene>
<dbReference type="EMBL" id="JAIGNU010000003">
    <property type="protein sequence ID" value="MBX7502429.1"/>
    <property type="molecule type" value="Genomic_DNA"/>
</dbReference>
<reference evidence="3 4" key="1">
    <citation type="submission" date="2021-08" db="EMBL/GenBank/DDBJ databases">
        <title>Comparative Genomics Analysis of the Genus Qipengyuania Reveals Extensive Genetic Diversity and Metabolic Versatility, Including the Description of Fifteen Novel Species.</title>
        <authorList>
            <person name="Liu Y."/>
        </authorList>
    </citation>
    <scope>NUCLEOTIDE SEQUENCE [LARGE SCALE GENOMIC DNA]</scope>
    <source>
        <strain evidence="3 4">YG27</strain>
    </source>
</reference>
<evidence type="ECO:0000313" key="4">
    <source>
        <dbReference type="Proteomes" id="UP000782554"/>
    </source>
</evidence>
<dbReference type="SUPFAM" id="SSF55073">
    <property type="entry name" value="Nucleotide cyclase"/>
    <property type="match status" value="1"/>
</dbReference>
<dbReference type="PANTHER" id="PTHR45655:SF13">
    <property type="entry name" value="SOLUBLE GUANYLATE CYCLASE GCY-32-RELATED"/>
    <property type="match status" value="1"/>
</dbReference>
<name>A0ABS7JXR0_9SPHN</name>
<keyword evidence="1" id="KW-0812">Transmembrane</keyword>
<organism evidence="3 4">
    <name type="scientific">Qipengyuania mesophila</name>
    <dbReference type="NCBI Taxonomy" id="2867246"/>
    <lineage>
        <taxon>Bacteria</taxon>
        <taxon>Pseudomonadati</taxon>
        <taxon>Pseudomonadota</taxon>
        <taxon>Alphaproteobacteria</taxon>
        <taxon>Sphingomonadales</taxon>
        <taxon>Erythrobacteraceae</taxon>
        <taxon>Qipengyuania</taxon>
    </lineage>
</organism>
<dbReference type="PANTHER" id="PTHR45655">
    <property type="entry name" value="GUANYLATE CYCLASE SOLUBLE SUBUNIT BETA-2"/>
    <property type="match status" value="1"/>
</dbReference>
<dbReference type="PROSITE" id="PS50125">
    <property type="entry name" value="GUANYLATE_CYCLASE_2"/>
    <property type="match status" value="1"/>
</dbReference>
<comment type="caution">
    <text evidence="3">The sequence shown here is derived from an EMBL/GenBank/DDBJ whole genome shotgun (WGS) entry which is preliminary data.</text>
</comment>